<proteinExistence type="predicted"/>
<organism evidence="1">
    <name type="scientific">Podoviridae sp. ctdDI2</name>
    <dbReference type="NCBI Taxonomy" id="2826567"/>
    <lineage>
        <taxon>Viruses</taxon>
        <taxon>Duplodnaviria</taxon>
        <taxon>Heunggongvirae</taxon>
        <taxon>Uroviricota</taxon>
        <taxon>Caudoviricetes</taxon>
    </lineage>
</organism>
<name>A0A8S5NR36_9CAUD</name>
<sequence length="30" mass="3405">MPTTHPLSGNCAYPQQTAALLPYRPHYFTK</sequence>
<protein>
    <submittedName>
        <fullName evidence="1">Uncharacterized protein</fullName>
    </submittedName>
</protein>
<dbReference type="EMBL" id="BK015224">
    <property type="protein sequence ID" value="DAD96762.1"/>
    <property type="molecule type" value="Genomic_DNA"/>
</dbReference>
<evidence type="ECO:0000313" key="1">
    <source>
        <dbReference type="EMBL" id="DAD96762.1"/>
    </source>
</evidence>
<accession>A0A8S5NR36</accession>
<reference evidence="1" key="1">
    <citation type="journal article" date="2021" name="Proc. Natl. Acad. Sci. U.S.A.">
        <title>A Catalog of Tens of Thousands of Viruses from Human Metagenomes Reveals Hidden Associations with Chronic Diseases.</title>
        <authorList>
            <person name="Tisza M.J."/>
            <person name="Buck C.B."/>
        </authorList>
    </citation>
    <scope>NUCLEOTIDE SEQUENCE</scope>
    <source>
        <strain evidence="1">CtdDI2</strain>
    </source>
</reference>